<sequence length="253" mass="28165">MTQETPGKRRPEKVRSEKTPVWYTLAGLVLPVMNMAARYEIRDGHKLPKTGAFVLAPNHYTEIDPIVMGVVMWKLNRMPRFLAKASLFRIPILGALMRASGQIPVERSGRGADPLAAARSLAERELGVIIYPEGTLTREPDMWPMRGKTGAVRMALQAGVPVIPAAHWGSQQLMARYDKKVSLFPRKHIVIKIGDPVDLSAYRGKPLDPATLTKATEDVMDAITRLLEDLRGEKAPETRWDPAKHGQAETGRF</sequence>
<evidence type="ECO:0000256" key="3">
    <source>
        <dbReference type="SAM" id="MobiDB-lite"/>
    </source>
</evidence>
<proteinExistence type="predicted"/>
<reference evidence="5 6" key="1">
    <citation type="submission" date="2017-11" db="EMBL/GenBank/DDBJ databases">
        <title>Genomic Encyclopedia of Archaeal and Bacterial Type Strains, Phase II (KMG-II): From Individual Species to Whole Genera.</title>
        <authorList>
            <person name="Goeker M."/>
        </authorList>
    </citation>
    <scope>NUCLEOTIDE SEQUENCE [LARGE SCALE GENOMIC DNA]</scope>
    <source>
        <strain evidence="5 6">DSM 27393</strain>
    </source>
</reference>
<evidence type="ECO:0000256" key="2">
    <source>
        <dbReference type="ARBA" id="ARBA00023315"/>
    </source>
</evidence>
<feature type="region of interest" description="Disordered" evidence="3">
    <location>
        <begin position="233"/>
        <end position="253"/>
    </location>
</feature>
<organism evidence="5 6">
    <name type="scientific">Diaminobutyricimonas aerilata</name>
    <dbReference type="NCBI Taxonomy" id="1162967"/>
    <lineage>
        <taxon>Bacteria</taxon>
        <taxon>Bacillati</taxon>
        <taxon>Actinomycetota</taxon>
        <taxon>Actinomycetes</taxon>
        <taxon>Micrococcales</taxon>
        <taxon>Microbacteriaceae</taxon>
        <taxon>Diaminobutyricimonas</taxon>
    </lineage>
</organism>
<dbReference type="PANTHER" id="PTHR10434">
    <property type="entry name" value="1-ACYL-SN-GLYCEROL-3-PHOSPHATE ACYLTRANSFERASE"/>
    <property type="match status" value="1"/>
</dbReference>
<evidence type="ECO:0000313" key="5">
    <source>
        <dbReference type="EMBL" id="PJJ71682.1"/>
    </source>
</evidence>
<accession>A0A2M9CIJ3</accession>
<gene>
    <name evidence="5" type="ORF">CLV46_1235</name>
</gene>
<comment type="caution">
    <text evidence="5">The sequence shown here is derived from an EMBL/GenBank/DDBJ whole genome shotgun (WGS) entry which is preliminary data.</text>
</comment>
<evidence type="ECO:0000256" key="1">
    <source>
        <dbReference type="ARBA" id="ARBA00022679"/>
    </source>
</evidence>
<dbReference type="Proteomes" id="UP000228758">
    <property type="component" value="Unassembled WGS sequence"/>
</dbReference>
<evidence type="ECO:0000259" key="4">
    <source>
        <dbReference type="SMART" id="SM00563"/>
    </source>
</evidence>
<dbReference type="AlphaFoldDB" id="A0A2M9CIJ3"/>
<keyword evidence="1 5" id="KW-0808">Transferase</keyword>
<name>A0A2M9CIJ3_9MICO</name>
<evidence type="ECO:0000313" key="6">
    <source>
        <dbReference type="Proteomes" id="UP000228758"/>
    </source>
</evidence>
<dbReference type="GO" id="GO:0003841">
    <property type="term" value="F:1-acylglycerol-3-phosphate O-acyltransferase activity"/>
    <property type="evidence" value="ECO:0007669"/>
    <property type="project" value="TreeGrafter"/>
</dbReference>
<dbReference type="SUPFAM" id="SSF69593">
    <property type="entry name" value="Glycerol-3-phosphate (1)-acyltransferase"/>
    <property type="match status" value="1"/>
</dbReference>
<dbReference type="Pfam" id="PF01553">
    <property type="entry name" value="Acyltransferase"/>
    <property type="match status" value="1"/>
</dbReference>
<dbReference type="RefSeq" id="WP_342746103.1">
    <property type="nucleotide sequence ID" value="NZ_PGFF01000001.1"/>
</dbReference>
<keyword evidence="2 5" id="KW-0012">Acyltransferase</keyword>
<dbReference type="CDD" id="cd07989">
    <property type="entry name" value="LPLAT_AGPAT-like"/>
    <property type="match status" value="1"/>
</dbReference>
<dbReference type="EMBL" id="PGFF01000001">
    <property type="protein sequence ID" value="PJJ71682.1"/>
    <property type="molecule type" value="Genomic_DNA"/>
</dbReference>
<dbReference type="InterPro" id="IPR002123">
    <property type="entry name" value="Plipid/glycerol_acylTrfase"/>
</dbReference>
<dbReference type="SMART" id="SM00563">
    <property type="entry name" value="PlsC"/>
    <property type="match status" value="1"/>
</dbReference>
<feature type="domain" description="Phospholipid/glycerol acyltransferase" evidence="4">
    <location>
        <begin position="53"/>
        <end position="170"/>
    </location>
</feature>
<dbReference type="GO" id="GO:0006654">
    <property type="term" value="P:phosphatidic acid biosynthetic process"/>
    <property type="evidence" value="ECO:0007669"/>
    <property type="project" value="TreeGrafter"/>
</dbReference>
<keyword evidence="6" id="KW-1185">Reference proteome</keyword>
<protein>
    <submittedName>
        <fullName evidence="5">1-acyl-sn-glycerol-3-phosphate acyltransferase</fullName>
    </submittedName>
</protein>
<dbReference type="GO" id="GO:0005886">
    <property type="term" value="C:plasma membrane"/>
    <property type="evidence" value="ECO:0007669"/>
    <property type="project" value="TreeGrafter"/>
</dbReference>
<dbReference type="PANTHER" id="PTHR10434:SF55">
    <property type="entry name" value="POSSIBLE ACYLTRANSFERASE"/>
    <property type="match status" value="1"/>
</dbReference>